<feature type="transmembrane region" description="Helical" evidence="6">
    <location>
        <begin position="332"/>
        <end position="354"/>
    </location>
</feature>
<keyword evidence="2" id="KW-1003">Cell membrane</keyword>
<feature type="transmembrane region" description="Helical" evidence="6">
    <location>
        <begin position="162"/>
        <end position="181"/>
    </location>
</feature>
<keyword evidence="5 6" id="KW-0472">Membrane</keyword>
<evidence type="ECO:0000256" key="3">
    <source>
        <dbReference type="ARBA" id="ARBA00022692"/>
    </source>
</evidence>
<keyword evidence="4 6" id="KW-1133">Transmembrane helix</keyword>
<dbReference type="RefSeq" id="WP_377263352.1">
    <property type="nucleotide sequence ID" value="NZ_JBHMAA010000019.1"/>
</dbReference>
<dbReference type="PANTHER" id="PTHR47089">
    <property type="entry name" value="ABC TRANSPORTER, PERMEASE PROTEIN"/>
    <property type="match status" value="1"/>
</dbReference>
<accession>A0ABV6AJI5</accession>
<feature type="transmembrane region" description="Helical" evidence="6">
    <location>
        <begin position="106"/>
        <end position="123"/>
    </location>
</feature>
<feature type="transmembrane region" description="Helical" evidence="6">
    <location>
        <begin position="34"/>
        <end position="53"/>
    </location>
</feature>
<feature type="transmembrane region" description="Helical" evidence="6">
    <location>
        <begin position="291"/>
        <end position="320"/>
    </location>
</feature>
<feature type="transmembrane region" description="Helical" evidence="6">
    <location>
        <begin position="255"/>
        <end position="279"/>
    </location>
</feature>
<organism evidence="7 8">
    <name type="scientific">Rhizobium puerariae</name>
    <dbReference type="NCBI Taxonomy" id="1585791"/>
    <lineage>
        <taxon>Bacteria</taxon>
        <taxon>Pseudomonadati</taxon>
        <taxon>Pseudomonadota</taxon>
        <taxon>Alphaproteobacteria</taxon>
        <taxon>Hyphomicrobiales</taxon>
        <taxon>Rhizobiaceae</taxon>
        <taxon>Rhizobium/Agrobacterium group</taxon>
        <taxon>Rhizobium</taxon>
    </lineage>
</organism>
<dbReference type="PANTHER" id="PTHR47089:SF1">
    <property type="entry name" value="GUANOSINE ABC TRANSPORTER PERMEASE PROTEIN NUPP"/>
    <property type="match status" value="1"/>
</dbReference>
<evidence type="ECO:0000256" key="2">
    <source>
        <dbReference type="ARBA" id="ARBA00022475"/>
    </source>
</evidence>
<comment type="subcellular location">
    <subcellularLocation>
        <location evidence="1">Cell membrane</location>
        <topology evidence="1">Multi-pass membrane protein</topology>
    </subcellularLocation>
</comment>
<gene>
    <name evidence="7" type="ORF">ACFFP0_17805</name>
</gene>
<comment type="caution">
    <text evidence="7">The sequence shown here is derived from an EMBL/GenBank/DDBJ whole genome shotgun (WGS) entry which is preliminary data.</text>
</comment>
<feature type="transmembrane region" description="Helical" evidence="6">
    <location>
        <begin position="73"/>
        <end position="94"/>
    </location>
</feature>
<dbReference type="Proteomes" id="UP001589692">
    <property type="component" value="Unassembled WGS sequence"/>
</dbReference>
<name>A0ABV6AJI5_9HYPH</name>
<reference evidence="7 8" key="1">
    <citation type="submission" date="2024-09" db="EMBL/GenBank/DDBJ databases">
        <authorList>
            <person name="Sun Q."/>
            <person name="Mori K."/>
        </authorList>
    </citation>
    <scope>NUCLEOTIDE SEQUENCE [LARGE SCALE GENOMIC DNA]</scope>
    <source>
        <strain evidence="7 8">TBRC 4938</strain>
    </source>
</reference>
<evidence type="ECO:0000256" key="6">
    <source>
        <dbReference type="SAM" id="Phobius"/>
    </source>
</evidence>
<dbReference type="EMBL" id="JBHMAA010000019">
    <property type="protein sequence ID" value="MFB9950712.1"/>
    <property type="molecule type" value="Genomic_DNA"/>
</dbReference>
<dbReference type="InterPro" id="IPR001851">
    <property type="entry name" value="ABC_transp_permease"/>
</dbReference>
<keyword evidence="8" id="KW-1185">Reference proteome</keyword>
<evidence type="ECO:0000256" key="4">
    <source>
        <dbReference type="ARBA" id="ARBA00022989"/>
    </source>
</evidence>
<dbReference type="Pfam" id="PF02653">
    <property type="entry name" value="BPD_transp_2"/>
    <property type="match status" value="1"/>
</dbReference>
<proteinExistence type="predicted"/>
<evidence type="ECO:0000313" key="8">
    <source>
        <dbReference type="Proteomes" id="UP001589692"/>
    </source>
</evidence>
<feature type="transmembrane region" description="Helical" evidence="6">
    <location>
        <begin position="129"/>
        <end position="150"/>
    </location>
</feature>
<keyword evidence="3 6" id="KW-0812">Transmembrane</keyword>
<evidence type="ECO:0000313" key="7">
    <source>
        <dbReference type="EMBL" id="MFB9950712.1"/>
    </source>
</evidence>
<feature type="transmembrane region" description="Helical" evidence="6">
    <location>
        <begin position="209"/>
        <end position="227"/>
    </location>
</feature>
<sequence length="358" mass="37977">MNDTAMKPDDRSARTRTVALDAYRIVPLGVRQSGMALALGLAVCLLLILMVASSPYEAFTAFVTGTFESRYSFGTMIAIATVLGITALGSALGFRAGVFNMGPEGQILVGGLTAALVAIYAPGPGWLVVILALLLSAVAGALWILIPVALRVGLRCNELLTTLMMNYVAASVTLFLVNTYFRDPEAGSIETLPIPPDRWLLRWLPPSNANVGVILLIVLAVAIWFWLSRTRSGMRMEAMGLQPAFAQYLGIPANLYLVCVMLGSGALSGLAGGVAILGISHVYQEGFSPQYGFLGLTVALIGRLHPFGVVAAAVLYSILITGATAMQTMTDVPFALVYVLQGVLILLVTSQRIARAQK</sequence>
<dbReference type="CDD" id="cd06580">
    <property type="entry name" value="TM_PBP1_transp_TpRbsC_like"/>
    <property type="match status" value="1"/>
</dbReference>
<evidence type="ECO:0000256" key="5">
    <source>
        <dbReference type="ARBA" id="ARBA00023136"/>
    </source>
</evidence>
<evidence type="ECO:0000256" key="1">
    <source>
        <dbReference type="ARBA" id="ARBA00004651"/>
    </source>
</evidence>
<protein>
    <submittedName>
        <fullName evidence="7">ABC transporter permease</fullName>
    </submittedName>
</protein>